<keyword evidence="1" id="KW-0472">Membrane</keyword>
<keyword evidence="3" id="KW-1185">Reference proteome</keyword>
<dbReference type="NCBIfam" id="TIGR02281">
    <property type="entry name" value="clan_AA_DTGA"/>
    <property type="match status" value="1"/>
</dbReference>
<feature type="transmembrane region" description="Helical" evidence="1">
    <location>
        <begin position="62"/>
        <end position="81"/>
    </location>
</feature>
<dbReference type="GO" id="GO:0004190">
    <property type="term" value="F:aspartic-type endopeptidase activity"/>
    <property type="evidence" value="ECO:0007669"/>
    <property type="project" value="InterPro"/>
</dbReference>
<dbReference type="Pfam" id="PF13650">
    <property type="entry name" value="Asp_protease_2"/>
    <property type="match status" value="1"/>
</dbReference>
<reference evidence="2 3" key="1">
    <citation type="submission" date="2020-12" db="EMBL/GenBank/DDBJ databases">
        <title>Revised draft genomes of Rhodomicrobium vannielii ATCC 17100 and Rhodomicrobium udaipurense JA643.</title>
        <authorList>
            <person name="Conners E.M."/>
            <person name="Davenport E.J."/>
            <person name="Bose A."/>
        </authorList>
    </citation>
    <scope>NUCLEOTIDE SEQUENCE [LARGE SCALE GENOMIC DNA]</scope>
    <source>
        <strain evidence="2 3">JA643</strain>
    </source>
</reference>
<dbReference type="InterPro" id="IPR021109">
    <property type="entry name" value="Peptidase_aspartic_dom_sf"/>
</dbReference>
<proteinExistence type="predicted"/>
<comment type="caution">
    <text evidence="2">The sequence shown here is derived from an EMBL/GenBank/DDBJ whole genome shotgun (WGS) entry which is preliminary data.</text>
</comment>
<dbReference type="SUPFAM" id="SSF50630">
    <property type="entry name" value="Acid proteases"/>
    <property type="match status" value="1"/>
</dbReference>
<keyword evidence="1" id="KW-1133">Transmembrane helix</keyword>
<dbReference type="Proteomes" id="UP000623250">
    <property type="component" value="Unassembled WGS sequence"/>
</dbReference>
<dbReference type="AlphaFoldDB" id="A0A8I1GCV6"/>
<accession>A0A8I1GCV6</accession>
<evidence type="ECO:0000313" key="3">
    <source>
        <dbReference type="Proteomes" id="UP000623250"/>
    </source>
</evidence>
<dbReference type="EC" id="3.4.23.-" evidence="2"/>
<dbReference type="GO" id="GO:0006508">
    <property type="term" value="P:proteolysis"/>
    <property type="evidence" value="ECO:0007669"/>
    <property type="project" value="UniProtKB-KW"/>
</dbReference>
<protein>
    <submittedName>
        <fullName evidence="2">TIGR02281 family clan AA aspartic protease</fullName>
        <ecNumber evidence="2">3.4.23.-</ecNumber>
    </submittedName>
</protein>
<dbReference type="InterPro" id="IPR001969">
    <property type="entry name" value="Aspartic_peptidase_AS"/>
</dbReference>
<dbReference type="Gene3D" id="2.40.70.10">
    <property type="entry name" value="Acid Proteases"/>
    <property type="match status" value="1"/>
</dbReference>
<organism evidence="2 3">
    <name type="scientific">Rhodomicrobium udaipurense</name>
    <dbReference type="NCBI Taxonomy" id="1202716"/>
    <lineage>
        <taxon>Bacteria</taxon>
        <taxon>Pseudomonadati</taxon>
        <taxon>Pseudomonadota</taxon>
        <taxon>Alphaproteobacteria</taxon>
        <taxon>Hyphomicrobiales</taxon>
        <taxon>Hyphomicrobiaceae</taxon>
        <taxon>Rhodomicrobium</taxon>
    </lineage>
</organism>
<keyword evidence="2" id="KW-0378">Hydrolase</keyword>
<dbReference type="InterPro" id="IPR034122">
    <property type="entry name" value="Retropepsin-like_bacterial"/>
</dbReference>
<name>A0A8I1GCV6_9HYPH</name>
<dbReference type="RefSeq" id="WP_037236907.1">
    <property type="nucleotide sequence ID" value="NZ_JAEMUK010000008.1"/>
</dbReference>
<dbReference type="PROSITE" id="PS00141">
    <property type="entry name" value="ASP_PROTEASE"/>
    <property type="match status" value="1"/>
</dbReference>
<dbReference type="EMBL" id="JAEMUK010000008">
    <property type="protein sequence ID" value="MBJ7542614.1"/>
    <property type="molecule type" value="Genomic_DNA"/>
</dbReference>
<feature type="transmembrane region" description="Helical" evidence="1">
    <location>
        <begin position="36"/>
        <end position="55"/>
    </location>
</feature>
<dbReference type="InterPro" id="IPR011969">
    <property type="entry name" value="Clan_AA_Asp_peptidase_C"/>
</dbReference>
<evidence type="ECO:0000256" key="1">
    <source>
        <dbReference type="SAM" id="Phobius"/>
    </source>
</evidence>
<evidence type="ECO:0000313" key="2">
    <source>
        <dbReference type="EMBL" id="MBJ7542614.1"/>
    </source>
</evidence>
<sequence>MIFLAIGLLAVSLALYLLTGDGDTIAGLPRDEFPRVAALLALLIFLMAGVTRLTAGRVAEALKALGSWAAIFLVVISLYTYRTEIGEVRDRVVEELNPGTVQTVSPGMEGSGKGAVVSVKRQGDGHFIAKVRVNGKAVRMIVDTGASTVVLRPEDARRAGILISALDYTVPVDTANGRAFAARVKLDKVSLGAVTLERVDALITRPGALHQSLLGMSFLSRLRSYEFSGNRLVMKS</sequence>
<dbReference type="CDD" id="cd05483">
    <property type="entry name" value="retropepsin_like_bacteria"/>
    <property type="match status" value="1"/>
</dbReference>
<keyword evidence="1" id="KW-0812">Transmembrane</keyword>
<gene>
    <name evidence="2" type="ORF">JDN41_03480</name>
</gene>
<keyword evidence="2" id="KW-0645">Protease</keyword>